<reference evidence="1" key="2">
    <citation type="submission" date="2015-06" db="UniProtKB">
        <authorList>
            <consortium name="EnsemblMetazoa"/>
        </authorList>
    </citation>
    <scope>IDENTIFICATION</scope>
</reference>
<dbReference type="EMBL" id="CAQQ02384742">
    <property type="status" value="NOT_ANNOTATED_CDS"/>
    <property type="molecule type" value="Genomic_DNA"/>
</dbReference>
<evidence type="ECO:0000313" key="2">
    <source>
        <dbReference type="Proteomes" id="UP000015102"/>
    </source>
</evidence>
<name>T1GXY8_MEGSC</name>
<sequence length="90" mass="10786">MTKGTNERFESWKDEKSTSRTCYEWKHDWNSLMTFPQECYVTPEYNSFITSSILYNLPRKNPFSALEFPSSIVNPSNGSYRLYRLERRNL</sequence>
<evidence type="ECO:0000313" key="1">
    <source>
        <dbReference type="EnsemblMetazoa" id="MESCA008702-PA"/>
    </source>
</evidence>
<dbReference type="HOGENOM" id="CLU_2443345_0_0_1"/>
<protein>
    <submittedName>
        <fullName evidence="1">Uncharacterized protein</fullName>
    </submittedName>
</protein>
<reference evidence="2" key="1">
    <citation type="submission" date="2013-02" db="EMBL/GenBank/DDBJ databases">
        <authorList>
            <person name="Hughes D."/>
        </authorList>
    </citation>
    <scope>NUCLEOTIDE SEQUENCE</scope>
    <source>
        <strain>Durham</strain>
        <strain evidence="2">NC isolate 2 -- Noor lab</strain>
    </source>
</reference>
<dbReference type="EMBL" id="CAQQ02384741">
    <property type="status" value="NOT_ANNOTATED_CDS"/>
    <property type="molecule type" value="Genomic_DNA"/>
</dbReference>
<dbReference type="Proteomes" id="UP000015102">
    <property type="component" value="Unassembled WGS sequence"/>
</dbReference>
<dbReference type="AlphaFoldDB" id="T1GXY8"/>
<proteinExistence type="predicted"/>
<dbReference type="EnsemblMetazoa" id="MESCA008702-RA">
    <property type="protein sequence ID" value="MESCA008702-PA"/>
    <property type="gene ID" value="MESCA008702"/>
</dbReference>
<organism evidence="1 2">
    <name type="scientific">Megaselia scalaris</name>
    <name type="common">Humpbacked fly</name>
    <name type="synonym">Phora scalaris</name>
    <dbReference type="NCBI Taxonomy" id="36166"/>
    <lineage>
        <taxon>Eukaryota</taxon>
        <taxon>Metazoa</taxon>
        <taxon>Ecdysozoa</taxon>
        <taxon>Arthropoda</taxon>
        <taxon>Hexapoda</taxon>
        <taxon>Insecta</taxon>
        <taxon>Pterygota</taxon>
        <taxon>Neoptera</taxon>
        <taxon>Endopterygota</taxon>
        <taxon>Diptera</taxon>
        <taxon>Brachycera</taxon>
        <taxon>Muscomorpha</taxon>
        <taxon>Platypezoidea</taxon>
        <taxon>Phoridae</taxon>
        <taxon>Megaseliini</taxon>
        <taxon>Megaselia</taxon>
    </lineage>
</organism>
<accession>T1GXY8</accession>
<keyword evidence="2" id="KW-1185">Reference proteome</keyword>